<dbReference type="HOGENOM" id="CLU_026846_4_3_0"/>
<dbReference type="InterPro" id="IPR045834">
    <property type="entry name" value="Csd3_N2"/>
</dbReference>
<keyword evidence="8" id="KW-1133">Transmembrane helix</keyword>
<dbReference type="PROSITE" id="PS51782">
    <property type="entry name" value="LYSM"/>
    <property type="match status" value="1"/>
</dbReference>
<evidence type="ECO:0000259" key="9">
    <source>
        <dbReference type="PROSITE" id="PS51782"/>
    </source>
</evidence>
<dbReference type="GO" id="GO:0006508">
    <property type="term" value="P:proteolysis"/>
    <property type="evidence" value="ECO:0007669"/>
    <property type="project" value="UniProtKB-KW"/>
</dbReference>
<dbReference type="GO" id="GO:0030313">
    <property type="term" value="C:cell envelope"/>
    <property type="evidence" value="ECO:0007669"/>
    <property type="project" value="UniProtKB-SubCell"/>
</dbReference>
<dbReference type="InterPro" id="IPR018392">
    <property type="entry name" value="LysM"/>
</dbReference>
<dbReference type="Pfam" id="PF19425">
    <property type="entry name" value="Csd3_N2"/>
    <property type="match status" value="1"/>
</dbReference>
<accession>E6W2T8</accession>
<name>E6W2T8_DESIS</name>
<dbReference type="Pfam" id="PF01551">
    <property type="entry name" value="Peptidase_M23"/>
    <property type="match status" value="1"/>
</dbReference>
<dbReference type="AlphaFoldDB" id="E6W2T8"/>
<dbReference type="FunCoup" id="E6W2T8">
    <property type="interactions" value="65"/>
</dbReference>
<evidence type="ECO:0000256" key="1">
    <source>
        <dbReference type="ARBA" id="ARBA00001947"/>
    </source>
</evidence>
<dbReference type="InterPro" id="IPR011055">
    <property type="entry name" value="Dup_hybrid_motif"/>
</dbReference>
<proteinExistence type="predicted"/>
<dbReference type="CDD" id="cd12797">
    <property type="entry name" value="M23_peptidase"/>
    <property type="match status" value="1"/>
</dbReference>
<dbReference type="InterPro" id="IPR016047">
    <property type="entry name" value="M23ase_b-sheet_dom"/>
</dbReference>
<dbReference type="OrthoDB" id="9810477at2"/>
<protein>
    <submittedName>
        <fullName evidence="10">Peptidase M23</fullName>
    </submittedName>
</protein>
<evidence type="ECO:0000256" key="3">
    <source>
        <dbReference type="ARBA" id="ARBA00022670"/>
    </source>
</evidence>
<dbReference type="EMBL" id="CP002432">
    <property type="protein sequence ID" value="ADU66763.1"/>
    <property type="molecule type" value="Genomic_DNA"/>
</dbReference>
<dbReference type="PANTHER" id="PTHR21666">
    <property type="entry name" value="PEPTIDASE-RELATED"/>
    <property type="match status" value="1"/>
</dbReference>
<evidence type="ECO:0000256" key="6">
    <source>
        <dbReference type="ARBA" id="ARBA00022833"/>
    </source>
</evidence>
<dbReference type="GO" id="GO:0004222">
    <property type="term" value="F:metalloendopeptidase activity"/>
    <property type="evidence" value="ECO:0007669"/>
    <property type="project" value="TreeGrafter"/>
</dbReference>
<dbReference type="STRING" id="653733.Selin_2043"/>
<keyword evidence="7" id="KW-0482">Metalloprotease</keyword>
<sequence>MRFSRQPIVVQRGQRKNKPHILFKLFMVIGTGLIIGFGANIIISSEMNIRKSFVRDNPVLSALDKLHRPALIDYEDEQGFTEEPDFVEIEKGEIPETLHTTEGTVQRGDSLYSILAAQGLSPLEIHGITTQLDGLFSTRSFRAGQKYSVARDDEGNFRRFTYHQSRSITLHVEWDVVSEEFHVSKEVQDYDTRTSNLTGIITSNLANELQRNGRYGLITQLENVLSWRIDFNRDIQPGSQYRIIFEEKWLNDQYVGVGNILATEITIRNNTYTAYRYQDPQGVVGYYDEKGDSMQRFFLNRPVNYSRVSSPYGYRVHPVYGTRHFHGGVDLVAPTGTPVYAVADGQVIFRGRKGPAGNMITLSHANGYHTQYLHLSRYAVNYGSRVRQGDIIGYVGATGVATGPHLDFRVIRNGRLQDPMQALASSSAAQSVASEHRNDFLAKRGMLRAQLDELDIQLASAER</sequence>
<dbReference type="Gene3D" id="3.10.450.350">
    <property type="match status" value="2"/>
</dbReference>
<organism evidence="10 11">
    <name type="scientific">Desulfurispirillum indicum (strain ATCC BAA-1389 / DSM 22839 / S5)</name>
    <dbReference type="NCBI Taxonomy" id="653733"/>
    <lineage>
        <taxon>Bacteria</taxon>
        <taxon>Pseudomonadati</taxon>
        <taxon>Chrysiogenota</taxon>
        <taxon>Chrysiogenia</taxon>
        <taxon>Chrysiogenales</taxon>
        <taxon>Chrysiogenaceae</taxon>
        <taxon>Desulfurispirillum</taxon>
    </lineage>
</organism>
<evidence type="ECO:0000256" key="2">
    <source>
        <dbReference type="ARBA" id="ARBA00004196"/>
    </source>
</evidence>
<keyword evidence="5" id="KW-0378">Hydrolase</keyword>
<evidence type="ECO:0000313" key="10">
    <source>
        <dbReference type="EMBL" id="ADU66763.1"/>
    </source>
</evidence>
<dbReference type="GO" id="GO:0046872">
    <property type="term" value="F:metal ion binding"/>
    <property type="evidence" value="ECO:0007669"/>
    <property type="project" value="UniProtKB-KW"/>
</dbReference>
<evidence type="ECO:0000256" key="5">
    <source>
        <dbReference type="ARBA" id="ARBA00022801"/>
    </source>
</evidence>
<evidence type="ECO:0000256" key="8">
    <source>
        <dbReference type="SAM" id="Phobius"/>
    </source>
</evidence>
<keyword evidence="4" id="KW-0479">Metal-binding</keyword>
<dbReference type="Proteomes" id="UP000002572">
    <property type="component" value="Chromosome"/>
</dbReference>
<comment type="cofactor">
    <cofactor evidence="1">
        <name>Zn(2+)</name>
        <dbReference type="ChEBI" id="CHEBI:29105"/>
    </cofactor>
</comment>
<dbReference type="InParanoid" id="E6W2T8"/>
<dbReference type="eggNOG" id="COG0739">
    <property type="taxonomic scope" value="Bacteria"/>
</dbReference>
<feature type="transmembrane region" description="Helical" evidence="8">
    <location>
        <begin position="21"/>
        <end position="43"/>
    </location>
</feature>
<evidence type="ECO:0000313" key="11">
    <source>
        <dbReference type="Proteomes" id="UP000002572"/>
    </source>
</evidence>
<reference evidence="10 11" key="1">
    <citation type="submission" date="2010-12" db="EMBL/GenBank/DDBJ databases">
        <title>Complete sequence of Desulfurispirillum indicum S5.</title>
        <authorList>
            <consortium name="US DOE Joint Genome Institute"/>
            <person name="Lucas S."/>
            <person name="Copeland A."/>
            <person name="Lapidus A."/>
            <person name="Cheng J.-F."/>
            <person name="Goodwin L."/>
            <person name="Pitluck S."/>
            <person name="Chertkov O."/>
            <person name="Held B."/>
            <person name="Detter J.C."/>
            <person name="Han C."/>
            <person name="Tapia R."/>
            <person name="Land M."/>
            <person name="Hauser L."/>
            <person name="Kyrpides N."/>
            <person name="Ivanova N."/>
            <person name="Mikhailova N."/>
            <person name="Haggblom M."/>
            <person name="Rauschenbach I."/>
            <person name="Bini E."/>
            <person name="Woyke T."/>
        </authorList>
    </citation>
    <scope>NUCLEOTIDE SEQUENCE [LARGE SCALE GENOMIC DNA]</scope>
    <source>
        <strain evidence="11">ATCC BAA-1389 / DSM 22839 / S5</strain>
    </source>
</reference>
<keyword evidence="8" id="KW-0472">Membrane</keyword>
<keyword evidence="6" id="KW-0862">Zinc</keyword>
<dbReference type="PANTHER" id="PTHR21666:SF288">
    <property type="entry name" value="CELL DIVISION PROTEIN YTFB"/>
    <property type="match status" value="1"/>
</dbReference>
<feature type="domain" description="LysM" evidence="9">
    <location>
        <begin position="101"/>
        <end position="149"/>
    </location>
</feature>
<dbReference type="SUPFAM" id="SSF51261">
    <property type="entry name" value="Duplicated hybrid motif"/>
    <property type="match status" value="1"/>
</dbReference>
<evidence type="ECO:0000256" key="7">
    <source>
        <dbReference type="ARBA" id="ARBA00023049"/>
    </source>
</evidence>
<keyword evidence="8" id="KW-0812">Transmembrane</keyword>
<dbReference type="InterPro" id="IPR050570">
    <property type="entry name" value="Cell_wall_metabolism_enzyme"/>
</dbReference>
<comment type="subcellular location">
    <subcellularLocation>
        <location evidence="2">Cell envelope</location>
    </subcellularLocation>
</comment>
<keyword evidence="11" id="KW-1185">Reference proteome</keyword>
<dbReference type="Gene3D" id="2.70.70.10">
    <property type="entry name" value="Glucose Permease (Domain IIA)"/>
    <property type="match status" value="1"/>
</dbReference>
<gene>
    <name evidence="10" type="ordered locus">Selin_2043</name>
</gene>
<dbReference type="KEGG" id="din:Selin_2043"/>
<evidence type="ECO:0000256" key="4">
    <source>
        <dbReference type="ARBA" id="ARBA00022723"/>
    </source>
</evidence>
<keyword evidence="3" id="KW-0645">Protease</keyword>